<gene>
    <name evidence="2" type="ORF">KDK92_06205</name>
</gene>
<comment type="caution">
    <text evidence="2">The sequence shown here is derived from an EMBL/GenBank/DDBJ whole genome shotgun (WGS) entry which is preliminary data.</text>
</comment>
<reference evidence="2" key="1">
    <citation type="journal article" date="2021" name="mSystems">
        <title>Bacteria and Archaea Synergistically Convert Glycine Betaine to Biogenic Methane in the Formosa Cold Seep of the South China Sea.</title>
        <authorList>
            <person name="Li L."/>
            <person name="Zhang W."/>
            <person name="Zhang S."/>
            <person name="Song L."/>
            <person name="Sun Q."/>
            <person name="Zhang H."/>
            <person name="Xiang H."/>
            <person name="Dong X."/>
        </authorList>
    </citation>
    <scope>NUCLEOTIDE SEQUENCE</scope>
    <source>
        <strain evidence="2">ZWT</strain>
    </source>
</reference>
<dbReference type="EMBL" id="JAGSOJ010000001">
    <property type="protein sequence ID" value="MCM1989326.1"/>
    <property type="molecule type" value="Genomic_DNA"/>
</dbReference>
<dbReference type="RefSeq" id="WP_338115235.1">
    <property type="nucleotide sequence ID" value="NZ_JAGSOJ010000001.1"/>
</dbReference>
<sequence length="34" mass="3888">MPKNESIGCTVNECRNHSNDGQFCSLNRIQVKKH</sequence>
<evidence type="ECO:0000259" key="1">
    <source>
        <dbReference type="Pfam" id="PF07561"/>
    </source>
</evidence>
<dbReference type="Proteomes" id="UP001056429">
    <property type="component" value="Unassembled WGS sequence"/>
</dbReference>
<feature type="domain" description="DUF1540" evidence="1">
    <location>
        <begin position="7"/>
        <end position="32"/>
    </location>
</feature>
<name>A0A9J6NZB9_9CLOT</name>
<dbReference type="Pfam" id="PF07561">
    <property type="entry name" value="DUF1540"/>
    <property type="match status" value="1"/>
</dbReference>
<keyword evidence="3" id="KW-1185">Reference proteome</keyword>
<evidence type="ECO:0000313" key="3">
    <source>
        <dbReference type="Proteomes" id="UP001056429"/>
    </source>
</evidence>
<organism evidence="2 3">
    <name type="scientific">Oceanirhabdus seepicola</name>
    <dbReference type="NCBI Taxonomy" id="2828781"/>
    <lineage>
        <taxon>Bacteria</taxon>
        <taxon>Bacillati</taxon>
        <taxon>Bacillota</taxon>
        <taxon>Clostridia</taxon>
        <taxon>Eubacteriales</taxon>
        <taxon>Clostridiaceae</taxon>
        <taxon>Oceanirhabdus</taxon>
    </lineage>
</organism>
<reference evidence="2" key="2">
    <citation type="submission" date="2021-04" db="EMBL/GenBank/DDBJ databases">
        <authorList>
            <person name="Dong X."/>
        </authorList>
    </citation>
    <scope>NUCLEOTIDE SEQUENCE</scope>
    <source>
        <strain evidence="2">ZWT</strain>
    </source>
</reference>
<protein>
    <submittedName>
        <fullName evidence="2">DUF1540 domain-containing protein</fullName>
    </submittedName>
</protein>
<accession>A0A9J6NZB9</accession>
<dbReference type="InterPro" id="IPR011437">
    <property type="entry name" value="DUF1540"/>
</dbReference>
<evidence type="ECO:0000313" key="2">
    <source>
        <dbReference type="EMBL" id="MCM1989326.1"/>
    </source>
</evidence>
<dbReference type="AlphaFoldDB" id="A0A9J6NZB9"/>
<proteinExistence type="predicted"/>